<evidence type="ECO:0000313" key="8">
    <source>
        <dbReference type="EMBL" id="AYD48718.1"/>
    </source>
</evidence>
<keyword evidence="5" id="KW-0732">Signal</keyword>
<evidence type="ECO:0000259" key="6">
    <source>
        <dbReference type="Pfam" id="PF00728"/>
    </source>
</evidence>
<dbReference type="Proteomes" id="UP000266118">
    <property type="component" value="Chromosome"/>
</dbReference>
<dbReference type="SUPFAM" id="SSF55545">
    <property type="entry name" value="beta-N-acetylhexosaminidase-like domain"/>
    <property type="match status" value="1"/>
</dbReference>
<dbReference type="InterPro" id="IPR015883">
    <property type="entry name" value="Glyco_hydro_20_cat"/>
</dbReference>
<dbReference type="Gene3D" id="2.60.120.200">
    <property type="match status" value="1"/>
</dbReference>
<dbReference type="PANTHER" id="PTHR43678:SF1">
    <property type="entry name" value="BETA-N-ACETYLHEXOSAMINIDASE"/>
    <property type="match status" value="1"/>
</dbReference>
<keyword evidence="3" id="KW-0326">Glycosidase</keyword>
<dbReference type="AlphaFoldDB" id="A0A386HRX8"/>
<reference evidence="8 9" key="1">
    <citation type="submission" date="2018-09" db="EMBL/GenBank/DDBJ databases">
        <title>Arachidicoccus sp. nov., a bacterium isolated from soil.</title>
        <authorList>
            <person name="Weon H.-Y."/>
            <person name="Kwon S.-W."/>
            <person name="Lee S.A."/>
        </authorList>
    </citation>
    <scope>NUCLEOTIDE SEQUENCE [LARGE SCALE GENOMIC DNA]</scope>
    <source>
        <strain evidence="8 9">KIS59-12</strain>
    </source>
</reference>
<dbReference type="InterPro" id="IPR025705">
    <property type="entry name" value="Beta_hexosaminidase_sua/sub"/>
</dbReference>
<dbReference type="SUPFAM" id="SSF49899">
    <property type="entry name" value="Concanavalin A-like lectins/glucanases"/>
    <property type="match status" value="1"/>
</dbReference>
<dbReference type="PRINTS" id="PR00738">
    <property type="entry name" value="GLHYDRLASE20"/>
</dbReference>
<dbReference type="OrthoDB" id="726159at2"/>
<dbReference type="InterPro" id="IPR052764">
    <property type="entry name" value="GH20_Enzymes"/>
</dbReference>
<evidence type="ECO:0000256" key="1">
    <source>
        <dbReference type="ARBA" id="ARBA00006285"/>
    </source>
</evidence>
<evidence type="ECO:0000313" key="9">
    <source>
        <dbReference type="Proteomes" id="UP000266118"/>
    </source>
</evidence>
<evidence type="ECO:0000256" key="3">
    <source>
        <dbReference type="ARBA" id="ARBA00023295"/>
    </source>
</evidence>
<feature type="domain" description="Beta-hexosaminidase bacterial type N-terminal" evidence="7">
    <location>
        <begin position="121"/>
        <end position="245"/>
    </location>
</feature>
<proteinExistence type="inferred from homology"/>
<dbReference type="InterPro" id="IPR015882">
    <property type="entry name" value="HEX_bac_N"/>
</dbReference>
<dbReference type="SUPFAM" id="SSF51445">
    <property type="entry name" value="(Trans)glycosidases"/>
    <property type="match status" value="1"/>
</dbReference>
<evidence type="ECO:0000259" key="7">
    <source>
        <dbReference type="Pfam" id="PF02838"/>
    </source>
</evidence>
<feature type="active site" description="Proton donor" evidence="4">
    <location>
        <position position="409"/>
    </location>
</feature>
<comment type="similarity">
    <text evidence="1">Belongs to the glycosyl hydrolase 20 family.</text>
</comment>
<protein>
    <submittedName>
        <fullName evidence="8">Uncharacterized protein</fullName>
    </submittedName>
</protein>
<dbReference type="Pfam" id="PF00728">
    <property type="entry name" value="Glyco_hydro_20"/>
    <property type="match status" value="1"/>
</dbReference>
<organism evidence="8 9">
    <name type="scientific">Arachidicoccus soli</name>
    <dbReference type="NCBI Taxonomy" id="2341117"/>
    <lineage>
        <taxon>Bacteria</taxon>
        <taxon>Pseudomonadati</taxon>
        <taxon>Bacteroidota</taxon>
        <taxon>Chitinophagia</taxon>
        <taxon>Chitinophagales</taxon>
        <taxon>Chitinophagaceae</taxon>
        <taxon>Arachidicoccus</taxon>
    </lineage>
</organism>
<sequence length="782" mass="88230">MMIFKKRTYLVLLLFVISTAVIAQREKNSKLYIPEVPTIQPGDTHIRLPQVSEGYHLLLKGSDHNPIVDSSGRIVKPLEATKLSLYFQLIKNGEDTATEDLSKIITVPGKYAENNKNNPKPFVIPALREWHGGTGDFLLKKSSKIVLRPQDENILQKAADILQNDIVAQTGLHLKIVFGTPRKGDIFLTLQEKDTTIGKEGYYFKAGDFISISAIAYQGLFWGTRTLLQLLGQNKAIPQGIARDYPEFKVRGFVLDDGRKFFRLEFLRNYVKLLSYYKMNDFQIHLNDNGFVKFFGNNWDSTYSGFRLENDTYPNLANKGESYTKQEFRELQQLADDYAVQVVPEIDVPAHSLAFTKAIPAIGSKKYGMDHLDLHNPLTDTVIENVFKEYLSGSNPVFTGNTIDIGTDEYAKADAEAFRAFTDRMIKYVQSFGKKVRLWGALSWAKGRTPVTVKGVTMNTWYNGYANPIDMKKLGYNQISTPDGWLYIVPAAGYYYDYLNLENLYNKWTPSMIGNVKFQPGDPTIVGGSFAEWNDIVGNGISEQDVTDRVFPAVQVLAQKMWGGADTSMTYAVFAQHSKNVGEGPSLNMRGKLGNTADTLVVDYDFDKKDKNIKTNEVGYVKGANNQALSFFTKNSTAILPYIEIGYNYTVSFWINPDKNNQANATLFSSPNAVVKLKQGNTGCLGFSREGYDFNFNYTVPTNIWTHIVITGTNKGTSLYVNGKLQDKLYDRWIQKNDVKKTKVRKVETLFFPLRKIGGFVGKLDEVKVWNKVLNDKEISAL</sequence>
<dbReference type="CDD" id="cd06564">
    <property type="entry name" value="GH20_DspB_LnbB-like"/>
    <property type="match status" value="1"/>
</dbReference>
<feature type="domain" description="Glycoside hydrolase family 20 catalytic" evidence="6">
    <location>
        <begin position="248"/>
        <end position="563"/>
    </location>
</feature>
<dbReference type="GO" id="GO:0005975">
    <property type="term" value="P:carbohydrate metabolic process"/>
    <property type="evidence" value="ECO:0007669"/>
    <property type="project" value="InterPro"/>
</dbReference>
<dbReference type="InterPro" id="IPR017853">
    <property type="entry name" value="GH"/>
</dbReference>
<dbReference type="PANTHER" id="PTHR43678">
    <property type="entry name" value="PUTATIVE (AFU_ORTHOLOGUE AFUA_2G00640)-RELATED"/>
    <property type="match status" value="1"/>
</dbReference>
<name>A0A386HRX8_9BACT</name>
<dbReference type="Gene3D" id="3.20.20.80">
    <property type="entry name" value="Glycosidases"/>
    <property type="match status" value="1"/>
</dbReference>
<dbReference type="Gene3D" id="3.30.379.10">
    <property type="entry name" value="Chitobiase/beta-hexosaminidase domain 2-like"/>
    <property type="match status" value="1"/>
</dbReference>
<accession>A0A386HRX8</accession>
<dbReference type="GO" id="GO:0004563">
    <property type="term" value="F:beta-N-acetylhexosaminidase activity"/>
    <property type="evidence" value="ECO:0007669"/>
    <property type="project" value="InterPro"/>
</dbReference>
<keyword evidence="9" id="KW-1185">Reference proteome</keyword>
<dbReference type="KEGG" id="ark:D6B99_14560"/>
<keyword evidence="2" id="KW-0378">Hydrolase</keyword>
<dbReference type="InterPro" id="IPR013320">
    <property type="entry name" value="ConA-like_dom_sf"/>
</dbReference>
<evidence type="ECO:0000256" key="5">
    <source>
        <dbReference type="SAM" id="SignalP"/>
    </source>
</evidence>
<dbReference type="Pfam" id="PF02838">
    <property type="entry name" value="Glyco_hydro_20b"/>
    <property type="match status" value="1"/>
</dbReference>
<dbReference type="RefSeq" id="WP_119989738.1">
    <property type="nucleotide sequence ID" value="NZ_CP032489.1"/>
</dbReference>
<evidence type="ECO:0000256" key="2">
    <source>
        <dbReference type="ARBA" id="ARBA00022801"/>
    </source>
</evidence>
<dbReference type="Pfam" id="PF13385">
    <property type="entry name" value="Laminin_G_3"/>
    <property type="match status" value="1"/>
</dbReference>
<gene>
    <name evidence="8" type="ORF">D6B99_14560</name>
</gene>
<evidence type="ECO:0000256" key="4">
    <source>
        <dbReference type="PIRSR" id="PIRSR625705-1"/>
    </source>
</evidence>
<feature type="signal peptide" evidence="5">
    <location>
        <begin position="1"/>
        <end position="23"/>
    </location>
</feature>
<dbReference type="EMBL" id="CP032489">
    <property type="protein sequence ID" value="AYD48718.1"/>
    <property type="molecule type" value="Genomic_DNA"/>
</dbReference>
<feature type="chain" id="PRO_5017227218" evidence="5">
    <location>
        <begin position="24"/>
        <end position="782"/>
    </location>
</feature>
<dbReference type="InterPro" id="IPR029018">
    <property type="entry name" value="Hex-like_dom2"/>
</dbReference>